<reference evidence="2" key="1">
    <citation type="submission" date="2020-05" db="UniProtKB">
        <authorList>
            <consortium name="EnsemblMetazoa"/>
        </authorList>
    </citation>
    <scope>IDENTIFICATION</scope>
    <source>
        <strain evidence="2">Jacobina</strain>
    </source>
</reference>
<proteinExistence type="predicted"/>
<dbReference type="EnsemblMetazoa" id="LLOJ003700-RA">
    <property type="protein sequence ID" value="LLOJ003700-PA"/>
    <property type="gene ID" value="LLOJ003700"/>
</dbReference>
<accession>A0A1B0CGY7</accession>
<feature type="chain" id="PRO_5008405720" description="Secreted protein" evidence="1">
    <location>
        <begin position="19"/>
        <end position="314"/>
    </location>
</feature>
<dbReference type="EMBL" id="AJWK01011737">
    <property type="status" value="NOT_ANNOTATED_CDS"/>
    <property type="molecule type" value="Genomic_DNA"/>
</dbReference>
<protein>
    <recommendedName>
        <fullName evidence="4">Secreted protein</fullName>
    </recommendedName>
</protein>
<dbReference type="VEuPathDB" id="VectorBase:LLONM1_007692"/>
<evidence type="ECO:0008006" key="4">
    <source>
        <dbReference type="Google" id="ProtNLM"/>
    </source>
</evidence>
<organism evidence="2 3">
    <name type="scientific">Lutzomyia longipalpis</name>
    <name type="common">Sand fly</name>
    <dbReference type="NCBI Taxonomy" id="7200"/>
    <lineage>
        <taxon>Eukaryota</taxon>
        <taxon>Metazoa</taxon>
        <taxon>Ecdysozoa</taxon>
        <taxon>Arthropoda</taxon>
        <taxon>Hexapoda</taxon>
        <taxon>Insecta</taxon>
        <taxon>Pterygota</taxon>
        <taxon>Neoptera</taxon>
        <taxon>Endopterygota</taxon>
        <taxon>Diptera</taxon>
        <taxon>Nematocera</taxon>
        <taxon>Psychodoidea</taxon>
        <taxon>Psychodidae</taxon>
        <taxon>Lutzomyia</taxon>
        <taxon>Lutzomyia</taxon>
    </lineage>
</organism>
<feature type="signal peptide" evidence="1">
    <location>
        <begin position="1"/>
        <end position="18"/>
    </location>
</feature>
<dbReference type="AlphaFoldDB" id="A0A1B0CGY7"/>
<evidence type="ECO:0000313" key="2">
    <source>
        <dbReference type="EnsemblMetazoa" id="LLOJ003700-PA"/>
    </source>
</evidence>
<sequence length="314" mass="34466">MRVCFVVTLALCATLAYGVNSGEDGVIGSKKILHLSPNNPGDVYLIGNFLACINAYSCFNTAISLELETPISFLIQDIFIYEFEECLIFFNQRTAKLIFIIPKAVMDQVLLLVNVTLDLYRLPLEAAFNSYLGINNVKLSKNCLELYSYVGNILSELLGVGGKPIAALNLLGLIDFNRAFPPELVVFQPYSVINNLPDTSPIDLALSIASTSIIVDGAAFCNKNLILQDIIFPGLTLSGYKIGNIIGKKVIVEIIPLLMGHIIGLLPPETVADLFNQIITSITIDSKADKTYQLFFELITQYSTEMIPTVPETK</sequence>
<dbReference type="VEuPathDB" id="VectorBase:LLOJ003700"/>
<keyword evidence="3" id="KW-1185">Reference proteome</keyword>
<dbReference type="Proteomes" id="UP000092461">
    <property type="component" value="Unassembled WGS sequence"/>
</dbReference>
<evidence type="ECO:0000313" key="3">
    <source>
        <dbReference type="Proteomes" id="UP000092461"/>
    </source>
</evidence>
<name>A0A1B0CGY7_LUTLO</name>
<evidence type="ECO:0000256" key="1">
    <source>
        <dbReference type="SAM" id="SignalP"/>
    </source>
</evidence>
<keyword evidence="1" id="KW-0732">Signal</keyword>